<evidence type="ECO:0000313" key="2">
    <source>
        <dbReference type="EMBL" id="KAK7294726.1"/>
    </source>
</evidence>
<accession>A0AAN9PDX7</accession>
<comment type="caution">
    <text evidence="2">The sequence shown here is derived from an EMBL/GenBank/DDBJ whole genome shotgun (WGS) entry which is preliminary data.</text>
</comment>
<feature type="transmembrane region" description="Helical" evidence="1">
    <location>
        <begin position="84"/>
        <end position="105"/>
    </location>
</feature>
<keyword evidence="1" id="KW-0812">Transmembrane</keyword>
<evidence type="ECO:0000256" key="1">
    <source>
        <dbReference type="SAM" id="Phobius"/>
    </source>
</evidence>
<gene>
    <name evidence="2" type="ORF">RJT34_17621</name>
</gene>
<evidence type="ECO:0000313" key="3">
    <source>
        <dbReference type="Proteomes" id="UP001359559"/>
    </source>
</evidence>
<feature type="transmembrane region" description="Helical" evidence="1">
    <location>
        <begin position="111"/>
        <end position="132"/>
    </location>
</feature>
<sequence length="146" mass="16194">MPTATNSTHFTSTRDQVVNLLKELQDIFDKRSTLVFAFAAMNTDKGKSMFEEHHEVMMCLVVTIVVYSLLGIIGTMLKMHGTKFLPIITCAMLVVGSAVSVQALSFISSTIAWITLALWVGVFTLVAHDYGVPQRIKNWIKGLMRG</sequence>
<keyword evidence="1" id="KW-1133">Transmembrane helix</keyword>
<protein>
    <submittedName>
        <fullName evidence="2">Uncharacterized protein</fullName>
    </submittedName>
</protein>
<proteinExistence type="predicted"/>
<dbReference type="AlphaFoldDB" id="A0AAN9PDX7"/>
<keyword evidence="1" id="KW-0472">Membrane</keyword>
<keyword evidence="3" id="KW-1185">Reference proteome</keyword>
<dbReference type="InterPro" id="IPR053258">
    <property type="entry name" value="Ca-permeable_cation_channel"/>
</dbReference>
<dbReference type="EMBL" id="JAYKXN010000004">
    <property type="protein sequence ID" value="KAK7294726.1"/>
    <property type="molecule type" value="Genomic_DNA"/>
</dbReference>
<reference evidence="2 3" key="1">
    <citation type="submission" date="2024-01" db="EMBL/GenBank/DDBJ databases">
        <title>The genomes of 5 underutilized Papilionoideae crops provide insights into root nodulation and disease resistance.</title>
        <authorList>
            <person name="Yuan L."/>
        </authorList>
    </citation>
    <scope>NUCLEOTIDE SEQUENCE [LARGE SCALE GENOMIC DNA]</scope>
    <source>
        <strain evidence="2">LY-2023</strain>
        <tissue evidence="2">Leaf</tissue>
    </source>
</reference>
<feature type="transmembrane region" description="Helical" evidence="1">
    <location>
        <begin position="55"/>
        <end position="77"/>
    </location>
</feature>
<dbReference type="PANTHER" id="PTHR34115:SF16">
    <property type="entry name" value="PROTEIN, PUTATIVE-RELATED"/>
    <property type="match status" value="1"/>
</dbReference>
<dbReference type="Proteomes" id="UP001359559">
    <property type="component" value="Unassembled WGS sequence"/>
</dbReference>
<organism evidence="2 3">
    <name type="scientific">Clitoria ternatea</name>
    <name type="common">Butterfly pea</name>
    <dbReference type="NCBI Taxonomy" id="43366"/>
    <lineage>
        <taxon>Eukaryota</taxon>
        <taxon>Viridiplantae</taxon>
        <taxon>Streptophyta</taxon>
        <taxon>Embryophyta</taxon>
        <taxon>Tracheophyta</taxon>
        <taxon>Spermatophyta</taxon>
        <taxon>Magnoliopsida</taxon>
        <taxon>eudicotyledons</taxon>
        <taxon>Gunneridae</taxon>
        <taxon>Pentapetalae</taxon>
        <taxon>rosids</taxon>
        <taxon>fabids</taxon>
        <taxon>Fabales</taxon>
        <taxon>Fabaceae</taxon>
        <taxon>Papilionoideae</taxon>
        <taxon>50 kb inversion clade</taxon>
        <taxon>NPAAA clade</taxon>
        <taxon>indigoferoid/millettioid clade</taxon>
        <taxon>Phaseoleae</taxon>
        <taxon>Clitoria</taxon>
    </lineage>
</organism>
<name>A0AAN9PDX7_CLITE</name>
<dbReference type="PANTHER" id="PTHR34115">
    <property type="entry name" value="PROTEIN, PUTATIVE-RELATED"/>
    <property type="match status" value="1"/>
</dbReference>